<evidence type="ECO:0000256" key="1">
    <source>
        <dbReference type="SAM" id="MobiDB-lite"/>
    </source>
</evidence>
<gene>
    <name evidence="3" type="ORF">NBR_LOCUS5349</name>
</gene>
<dbReference type="Proteomes" id="UP000271162">
    <property type="component" value="Unassembled WGS sequence"/>
</dbReference>
<dbReference type="AlphaFoldDB" id="A0A0N4XS45"/>
<sequence length="187" mass="19855">MFFILIAAVLFQPTLTKSRLPHPYGDYLFPDKAYPGSMVEESADKPTPLVLADNSDPLRSRNPGQVVPTDQRARQLPSRLFVPPVPGNSRPSPPERRNPPSSRTPVPRPRPRKFFRPLPGGPGPALPSPVQGPGPALIPRAQEPGPALRPPAQGPGPVILPHLPTGGPGPVLPPPVQGPGPVIRPPA</sequence>
<feature type="compositionally biased region" description="Pro residues" evidence="1">
    <location>
        <begin position="119"/>
        <end position="132"/>
    </location>
</feature>
<keyword evidence="4" id="KW-1185">Reference proteome</keyword>
<reference evidence="5" key="1">
    <citation type="submission" date="2017-02" db="UniProtKB">
        <authorList>
            <consortium name="WormBaseParasite"/>
        </authorList>
    </citation>
    <scope>IDENTIFICATION</scope>
</reference>
<feature type="chain" id="PRO_5043124750" evidence="2">
    <location>
        <begin position="17"/>
        <end position="187"/>
    </location>
</feature>
<evidence type="ECO:0000313" key="5">
    <source>
        <dbReference type="WBParaSite" id="NBR_0000534701-mRNA-1"/>
    </source>
</evidence>
<feature type="region of interest" description="Disordered" evidence="1">
    <location>
        <begin position="39"/>
        <end position="187"/>
    </location>
</feature>
<evidence type="ECO:0000313" key="4">
    <source>
        <dbReference type="Proteomes" id="UP000271162"/>
    </source>
</evidence>
<dbReference type="WBParaSite" id="NBR_0000534701-mRNA-1">
    <property type="protein sequence ID" value="NBR_0000534701-mRNA-1"/>
    <property type="gene ID" value="NBR_0000534701"/>
</dbReference>
<dbReference type="EMBL" id="UYSL01012611">
    <property type="protein sequence ID" value="VDL68938.1"/>
    <property type="molecule type" value="Genomic_DNA"/>
</dbReference>
<feature type="compositionally biased region" description="Pro residues" evidence="1">
    <location>
        <begin position="170"/>
        <end position="187"/>
    </location>
</feature>
<evidence type="ECO:0000313" key="3">
    <source>
        <dbReference type="EMBL" id="VDL68938.1"/>
    </source>
</evidence>
<keyword evidence="2" id="KW-0732">Signal</keyword>
<accession>A0A0N4XS45</accession>
<protein>
    <submittedName>
        <fullName evidence="5">Basic proline-rich protein</fullName>
    </submittedName>
</protein>
<evidence type="ECO:0000256" key="2">
    <source>
        <dbReference type="SAM" id="SignalP"/>
    </source>
</evidence>
<name>A0A0N4XS45_NIPBR</name>
<feature type="signal peptide" evidence="2">
    <location>
        <begin position="1"/>
        <end position="16"/>
    </location>
</feature>
<proteinExistence type="predicted"/>
<organism evidence="5">
    <name type="scientific">Nippostrongylus brasiliensis</name>
    <name type="common">Rat hookworm</name>
    <dbReference type="NCBI Taxonomy" id="27835"/>
    <lineage>
        <taxon>Eukaryota</taxon>
        <taxon>Metazoa</taxon>
        <taxon>Ecdysozoa</taxon>
        <taxon>Nematoda</taxon>
        <taxon>Chromadorea</taxon>
        <taxon>Rhabditida</taxon>
        <taxon>Rhabditina</taxon>
        <taxon>Rhabditomorpha</taxon>
        <taxon>Strongyloidea</taxon>
        <taxon>Heligmosomidae</taxon>
        <taxon>Nippostrongylus</taxon>
    </lineage>
</organism>
<reference evidence="3 4" key="2">
    <citation type="submission" date="2018-11" db="EMBL/GenBank/DDBJ databases">
        <authorList>
            <consortium name="Pathogen Informatics"/>
        </authorList>
    </citation>
    <scope>NUCLEOTIDE SEQUENCE [LARGE SCALE GENOMIC DNA]</scope>
</reference>